<dbReference type="RefSeq" id="WP_284573796.1">
    <property type="nucleotide sequence ID" value="NZ_JASNTY010000009.1"/>
</dbReference>
<evidence type="ECO:0008006" key="3">
    <source>
        <dbReference type="Google" id="ProtNLM"/>
    </source>
</evidence>
<protein>
    <recommendedName>
        <fullName evidence="3">DUF3800 domain-containing protein</fullName>
    </recommendedName>
</protein>
<dbReference type="EMBL" id="JASNVH010000003">
    <property type="protein sequence ID" value="MDK4306393.1"/>
    <property type="molecule type" value="Genomic_DNA"/>
</dbReference>
<gene>
    <name evidence="1" type="ORF">QPX42_02325</name>
</gene>
<comment type="caution">
    <text evidence="1">The sequence shown here is derived from an EMBL/GenBank/DDBJ whole genome shotgun (WGS) entry which is preliminary data.</text>
</comment>
<organism evidence="1 2">
    <name type="scientific">Corynebacterium pseudodiphtheriticum</name>
    <dbReference type="NCBI Taxonomy" id="37637"/>
    <lineage>
        <taxon>Bacteria</taxon>
        <taxon>Bacillati</taxon>
        <taxon>Actinomycetota</taxon>
        <taxon>Actinomycetes</taxon>
        <taxon>Mycobacteriales</taxon>
        <taxon>Corynebacteriaceae</taxon>
        <taxon>Corynebacterium</taxon>
    </lineage>
</organism>
<name>A0AAP4BNR2_9CORY</name>
<reference evidence="1" key="1">
    <citation type="submission" date="2023-05" db="EMBL/GenBank/DDBJ databases">
        <title>Metabolic capabilities are highly conserved among human nasal-associated Corynebacterium species in pangenomic analyses.</title>
        <authorList>
            <person name="Tran T.H."/>
            <person name="Roberts A.Q."/>
            <person name="Escapa I.F."/>
            <person name="Gao W."/>
            <person name="Conlan S."/>
            <person name="Kong H."/>
            <person name="Segre J.A."/>
            <person name="Kelly M.S."/>
            <person name="Lemon K.P."/>
        </authorList>
    </citation>
    <scope>NUCLEOTIDE SEQUENCE</scope>
    <source>
        <strain evidence="1">KPL2773</strain>
    </source>
</reference>
<evidence type="ECO:0000313" key="2">
    <source>
        <dbReference type="Proteomes" id="UP001224412"/>
    </source>
</evidence>
<sequence>MLLAYLDEIGQPGAFVHTSHRRFSDSPAFGYGGFFIPVDNARAFGARFAHLKRQLFAPEIPAGRDPNRWEKKGADLLFALAAEERPENLRVVGALISYLRELEGALFYFAAEKPIGTPKETDSGPAEFADRENTAMRESLNRLARAADSRNEPKFITLRL</sequence>
<dbReference type="InterPro" id="IPR024524">
    <property type="entry name" value="DUF3800"/>
</dbReference>
<evidence type="ECO:0000313" key="1">
    <source>
        <dbReference type="EMBL" id="MDK4306393.1"/>
    </source>
</evidence>
<dbReference type="Pfam" id="PF12686">
    <property type="entry name" value="DUF3800"/>
    <property type="match status" value="1"/>
</dbReference>
<accession>A0AAP4BNR2</accession>
<dbReference type="Proteomes" id="UP001224412">
    <property type="component" value="Unassembled WGS sequence"/>
</dbReference>
<proteinExistence type="predicted"/>
<dbReference type="AlphaFoldDB" id="A0AAP4BNR2"/>